<dbReference type="AlphaFoldDB" id="A0A285EYL8"/>
<evidence type="ECO:0000256" key="1">
    <source>
        <dbReference type="SAM" id="SignalP"/>
    </source>
</evidence>
<gene>
    <name evidence="2" type="ORF">SAMN05421748_101164</name>
</gene>
<evidence type="ECO:0000313" key="2">
    <source>
        <dbReference type="EMBL" id="SNY04178.1"/>
    </source>
</evidence>
<protein>
    <submittedName>
        <fullName evidence="2">Uncharacterized protein</fullName>
    </submittedName>
</protein>
<dbReference type="Proteomes" id="UP000219612">
    <property type="component" value="Unassembled WGS sequence"/>
</dbReference>
<dbReference type="RefSeq" id="WP_097317525.1">
    <property type="nucleotide sequence ID" value="NZ_OBDY01000001.1"/>
</dbReference>
<dbReference type="EMBL" id="OBDY01000001">
    <property type="protein sequence ID" value="SNY04178.1"/>
    <property type="molecule type" value="Genomic_DNA"/>
</dbReference>
<evidence type="ECO:0000313" key="3">
    <source>
        <dbReference type="Proteomes" id="UP000219612"/>
    </source>
</evidence>
<name>A0A285EYL8_9ACTN</name>
<organism evidence="2 3">
    <name type="scientific">Paractinoplanes atraurantiacus</name>
    <dbReference type="NCBI Taxonomy" id="1036182"/>
    <lineage>
        <taxon>Bacteria</taxon>
        <taxon>Bacillati</taxon>
        <taxon>Actinomycetota</taxon>
        <taxon>Actinomycetes</taxon>
        <taxon>Micromonosporales</taxon>
        <taxon>Micromonosporaceae</taxon>
        <taxon>Paractinoplanes</taxon>
    </lineage>
</organism>
<feature type="chain" id="PRO_5012990160" evidence="1">
    <location>
        <begin position="28"/>
        <end position="70"/>
    </location>
</feature>
<accession>A0A285EYL8</accession>
<proteinExistence type="predicted"/>
<reference evidence="2 3" key="1">
    <citation type="submission" date="2017-09" db="EMBL/GenBank/DDBJ databases">
        <authorList>
            <person name="Ehlers B."/>
            <person name="Leendertz F.H."/>
        </authorList>
    </citation>
    <scope>NUCLEOTIDE SEQUENCE [LARGE SCALE GENOMIC DNA]</scope>
    <source>
        <strain evidence="2 3">CGMCC 4.6857</strain>
    </source>
</reference>
<keyword evidence="1" id="KW-0732">Signal</keyword>
<feature type="signal peptide" evidence="1">
    <location>
        <begin position="1"/>
        <end position="27"/>
    </location>
</feature>
<sequence length="70" mass="7109">MIAQSLAVLSVLSIALRAVLLSSTTAAELKALATRQTPLSLPAKSIEQRRGKAFATAAGQAAHGILPLSG</sequence>
<keyword evidence="3" id="KW-1185">Reference proteome</keyword>